<protein>
    <submittedName>
        <fullName evidence="2">Glucosamine-6-phosphate deaminase 1</fullName>
        <ecNumber evidence="2">3.5.99.6</ecNumber>
    </submittedName>
</protein>
<evidence type="ECO:0000313" key="3">
    <source>
        <dbReference type="Proteomes" id="UP000324233"/>
    </source>
</evidence>
<accession>A0A5B9W5J8</accession>
<dbReference type="PANTHER" id="PTHR11280">
    <property type="entry name" value="GLUCOSAMINE-6-PHOSPHATE ISOMERASE"/>
    <property type="match status" value="1"/>
</dbReference>
<dbReference type="GO" id="GO:0006043">
    <property type="term" value="P:glucosamine catabolic process"/>
    <property type="evidence" value="ECO:0007669"/>
    <property type="project" value="TreeGrafter"/>
</dbReference>
<dbReference type="RefSeq" id="WP_148595205.1">
    <property type="nucleotide sequence ID" value="NZ_CP042997.1"/>
</dbReference>
<dbReference type="Pfam" id="PF01182">
    <property type="entry name" value="Glucosamine_iso"/>
    <property type="match status" value="1"/>
</dbReference>
<dbReference type="CDD" id="cd01399">
    <property type="entry name" value="GlcN6P_deaminase"/>
    <property type="match status" value="1"/>
</dbReference>
<dbReference type="GO" id="GO:0006046">
    <property type="term" value="P:N-acetylglucosamine catabolic process"/>
    <property type="evidence" value="ECO:0007669"/>
    <property type="project" value="TreeGrafter"/>
</dbReference>
<dbReference type="EMBL" id="CP042997">
    <property type="protein sequence ID" value="QEH35395.1"/>
    <property type="molecule type" value="Genomic_DNA"/>
</dbReference>
<dbReference type="Gene3D" id="3.40.50.1360">
    <property type="match status" value="1"/>
</dbReference>
<name>A0A5B9W5J8_9BACT</name>
<dbReference type="SUPFAM" id="SSF100950">
    <property type="entry name" value="NagB/RpiA/CoA transferase-like"/>
    <property type="match status" value="1"/>
</dbReference>
<dbReference type="InterPro" id="IPR006148">
    <property type="entry name" value="Glc/Gal-6P_isomerase"/>
</dbReference>
<dbReference type="InterPro" id="IPR037171">
    <property type="entry name" value="NagB/RpiA_transferase-like"/>
</dbReference>
<dbReference type="GO" id="GO:0005975">
    <property type="term" value="P:carbohydrate metabolic process"/>
    <property type="evidence" value="ECO:0007669"/>
    <property type="project" value="InterPro"/>
</dbReference>
<dbReference type="InterPro" id="IPR004547">
    <property type="entry name" value="Glucosamine6P_isomerase"/>
</dbReference>
<gene>
    <name evidence="2" type="primary">nagB_1</name>
    <name evidence="2" type="ORF">OJF2_39470</name>
</gene>
<feature type="domain" description="Glucosamine/galactosamine-6-phosphate isomerase" evidence="1">
    <location>
        <begin position="28"/>
        <end position="161"/>
    </location>
</feature>
<reference evidence="2 3" key="1">
    <citation type="submission" date="2019-08" db="EMBL/GenBank/DDBJ databases">
        <title>Deep-cultivation of Planctomycetes and their phenomic and genomic characterization uncovers novel biology.</title>
        <authorList>
            <person name="Wiegand S."/>
            <person name="Jogler M."/>
            <person name="Boedeker C."/>
            <person name="Pinto D."/>
            <person name="Vollmers J."/>
            <person name="Rivas-Marin E."/>
            <person name="Kohn T."/>
            <person name="Peeters S.H."/>
            <person name="Heuer A."/>
            <person name="Rast P."/>
            <person name="Oberbeckmann S."/>
            <person name="Bunk B."/>
            <person name="Jeske O."/>
            <person name="Meyerdierks A."/>
            <person name="Storesund J.E."/>
            <person name="Kallscheuer N."/>
            <person name="Luecker S."/>
            <person name="Lage O.M."/>
            <person name="Pohl T."/>
            <person name="Merkel B.J."/>
            <person name="Hornburger P."/>
            <person name="Mueller R.-W."/>
            <person name="Bruemmer F."/>
            <person name="Labrenz M."/>
            <person name="Spormann A.M."/>
            <person name="Op den Camp H."/>
            <person name="Overmann J."/>
            <person name="Amann R."/>
            <person name="Jetten M.S.M."/>
            <person name="Mascher T."/>
            <person name="Medema M.H."/>
            <person name="Devos D.P."/>
            <person name="Kaster A.-K."/>
            <person name="Ovreas L."/>
            <person name="Rohde M."/>
            <person name="Galperin M.Y."/>
            <person name="Jogler C."/>
        </authorList>
    </citation>
    <scope>NUCLEOTIDE SEQUENCE [LARGE SCALE GENOMIC DNA]</scope>
    <source>
        <strain evidence="2 3">OJF2</strain>
    </source>
</reference>
<dbReference type="GO" id="GO:0019262">
    <property type="term" value="P:N-acetylneuraminate catabolic process"/>
    <property type="evidence" value="ECO:0007669"/>
    <property type="project" value="TreeGrafter"/>
</dbReference>
<dbReference type="GO" id="GO:0005737">
    <property type="term" value="C:cytoplasm"/>
    <property type="evidence" value="ECO:0007669"/>
    <property type="project" value="TreeGrafter"/>
</dbReference>
<organism evidence="2 3">
    <name type="scientific">Aquisphaera giovannonii</name>
    <dbReference type="NCBI Taxonomy" id="406548"/>
    <lineage>
        <taxon>Bacteria</taxon>
        <taxon>Pseudomonadati</taxon>
        <taxon>Planctomycetota</taxon>
        <taxon>Planctomycetia</taxon>
        <taxon>Isosphaerales</taxon>
        <taxon>Isosphaeraceae</taxon>
        <taxon>Aquisphaera</taxon>
    </lineage>
</organism>
<dbReference type="EC" id="3.5.99.6" evidence="2"/>
<dbReference type="KEGG" id="agv:OJF2_39470"/>
<evidence type="ECO:0000313" key="2">
    <source>
        <dbReference type="EMBL" id="QEH35395.1"/>
    </source>
</evidence>
<dbReference type="GO" id="GO:0004342">
    <property type="term" value="F:glucosamine-6-phosphate deaminase activity"/>
    <property type="evidence" value="ECO:0007669"/>
    <property type="project" value="UniProtKB-EC"/>
</dbReference>
<dbReference type="PANTHER" id="PTHR11280:SF6">
    <property type="entry name" value="GLUCOSAMINE-6-PHOSPHATE ISOMERASE NAGB"/>
    <property type="match status" value="1"/>
</dbReference>
<evidence type="ECO:0000259" key="1">
    <source>
        <dbReference type="Pfam" id="PF01182"/>
    </source>
</evidence>
<dbReference type="GO" id="GO:0042802">
    <property type="term" value="F:identical protein binding"/>
    <property type="evidence" value="ECO:0007669"/>
    <property type="project" value="TreeGrafter"/>
</dbReference>
<keyword evidence="3" id="KW-1185">Reference proteome</keyword>
<keyword evidence="2" id="KW-0378">Hydrolase</keyword>
<sequence>MSGPGPDLLVKPPSRFAVDSLQVVVHEDRAQAGRAAAMEVGRAIRRRQEEAGRANVLFAAAPSQDAFLAGLVAAKDVDWSRVVGLHMDEYLGLKADHPASFRRYLQERLFRLVGLDASRLRLIPGERADRPLRTCLEYEEVLLNEPPDIVCAGIGENGHLAFNDPPVADFLDPVLVKPVRLDAACRKQQVHDGGFGHIDDVPTHALTLTIPALMRAPVLSVVVTGPRKADAVLNTLRGPVAESCPASILRRHKSATLHLDREAAKLVS</sequence>
<dbReference type="AlphaFoldDB" id="A0A5B9W5J8"/>
<dbReference type="OrthoDB" id="9791139at2"/>
<dbReference type="Proteomes" id="UP000324233">
    <property type="component" value="Chromosome"/>
</dbReference>
<proteinExistence type="predicted"/>